<name>A0A0E9MXP3_9BACT</name>
<reference evidence="1 2" key="1">
    <citation type="submission" date="2015-04" db="EMBL/GenBank/DDBJ databases">
        <title>Whole genome shotgun sequence of Flavihumibacter petaseus NBRC 106054.</title>
        <authorList>
            <person name="Miyazawa S."/>
            <person name="Hosoyama A."/>
            <person name="Hashimoto M."/>
            <person name="Noguchi M."/>
            <person name="Tsuchikane K."/>
            <person name="Ohji S."/>
            <person name="Yamazoe A."/>
            <person name="Ichikawa N."/>
            <person name="Kimura A."/>
            <person name="Fujita N."/>
        </authorList>
    </citation>
    <scope>NUCLEOTIDE SEQUENCE [LARGE SCALE GENOMIC DNA]</scope>
    <source>
        <strain evidence="1 2">NBRC 106054</strain>
    </source>
</reference>
<dbReference type="SUPFAM" id="SSF56925">
    <property type="entry name" value="OMPA-like"/>
    <property type="match status" value="1"/>
</dbReference>
<dbReference type="InterPro" id="IPR011250">
    <property type="entry name" value="OMP/PagP_B-barrel"/>
</dbReference>
<dbReference type="STRING" id="1220578.FPE01S_01_12190"/>
<evidence type="ECO:0000313" key="2">
    <source>
        <dbReference type="Proteomes" id="UP000033121"/>
    </source>
</evidence>
<dbReference type="Proteomes" id="UP000033121">
    <property type="component" value="Unassembled WGS sequence"/>
</dbReference>
<accession>A0A0E9MXP3</accession>
<organism evidence="1 2">
    <name type="scientific">Flavihumibacter petaseus NBRC 106054</name>
    <dbReference type="NCBI Taxonomy" id="1220578"/>
    <lineage>
        <taxon>Bacteria</taxon>
        <taxon>Pseudomonadati</taxon>
        <taxon>Bacteroidota</taxon>
        <taxon>Chitinophagia</taxon>
        <taxon>Chitinophagales</taxon>
        <taxon>Chitinophagaceae</taxon>
        <taxon>Flavihumibacter</taxon>
    </lineage>
</organism>
<comment type="caution">
    <text evidence="1">The sequence shown here is derived from an EMBL/GenBank/DDBJ whole genome shotgun (WGS) entry which is preliminary data.</text>
</comment>
<sequence length="205" mass="22938">MNPMKKILMLVLVMLTAWCGLMAQQRVKVGELYYQASFPTGSFKDFVSKTSWVGFSALGRHYVTKSDRLSLGGSFSWFYFPDKQGRRTVELKDQGTYTGYTTNFTNIYGLMLIAQYDLKPGNSRVMPFVRAGIGGAYQNQRTDIGLYAFKEDGVQLMLNAEFGVRFSKDGQRGIVLAGNFHQLPAASDLISTTFFGVKLGISMKH</sequence>
<dbReference type="AlphaFoldDB" id="A0A0E9MXP3"/>
<dbReference type="Gene3D" id="2.40.160.20">
    <property type="match status" value="1"/>
</dbReference>
<evidence type="ECO:0000313" key="1">
    <source>
        <dbReference type="EMBL" id="GAO42206.1"/>
    </source>
</evidence>
<dbReference type="EMBL" id="BBWV01000001">
    <property type="protein sequence ID" value="GAO42206.1"/>
    <property type="molecule type" value="Genomic_DNA"/>
</dbReference>
<keyword evidence="2" id="KW-1185">Reference proteome</keyword>
<protein>
    <recommendedName>
        <fullName evidence="3">Outer membrane protein beta-barrel domain-containing protein</fullName>
    </recommendedName>
</protein>
<gene>
    <name evidence="1" type="ORF">FPE01S_01_12190</name>
</gene>
<proteinExistence type="predicted"/>
<evidence type="ECO:0008006" key="3">
    <source>
        <dbReference type="Google" id="ProtNLM"/>
    </source>
</evidence>